<proteinExistence type="predicted"/>
<reference evidence="3" key="2">
    <citation type="submission" date="2015-08" db="EMBL/GenBank/DDBJ databases">
        <title>Draft Genome Sequence of a Heterotrophic Facultative Anaerobic Bacterium Ardenticatena maritima Strain 110S.</title>
        <authorList>
            <person name="Kawaichi S."/>
            <person name="Yoshida T."/>
            <person name="Sako Y."/>
            <person name="Nakamura R."/>
        </authorList>
    </citation>
    <scope>NUCLEOTIDE SEQUENCE [LARGE SCALE GENOMIC DNA]</scope>
    <source>
        <strain evidence="3">110S</strain>
    </source>
</reference>
<keyword evidence="1" id="KW-0472">Membrane</keyword>
<evidence type="ECO:0000256" key="1">
    <source>
        <dbReference type="SAM" id="Phobius"/>
    </source>
</evidence>
<dbReference type="AlphaFoldDB" id="A0A0M8K8R7"/>
<reference evidence="2 3" key="1">
    <citation type="journal article" date="2015" name="Genome Announc.">
        <title>Draft Genome Sequence of a Heterotrophic Facultative Anaerobic Thermophilic Bacterium, Ardenticatena maritima Strain 110ST.</title>
        <authorList>
            <person name="Kawaichi S."/>
            <person name="Yoshida T."/>
            <person name="Sako Y."/>
            <person name="Nakamura R."/>
        </authorList>
    </citation>
    <scope>NUCLEOTIDE SEQUENCE [LARGE SCALE GENOMIC DNA]</scope>
    <source>
        <strain evidence="2 3">110S</strain>
    </source>
</reference>
<evidence type="ECO:0000313" key="2">
    <source>
        <dbReference type="EMBL" id="GAP63062.1"/>
    </source>
</evidence>
<dbReference type="InParanoid" id="A0A0M8K8R7"/>
<feature type="transmembrane region" description="Helical" evidence="1">
    <location>
        <begin position="12"/>
        <end position="30"/>
    </location>
</feature>
<name>A0A0M8K8R7_9CHLR</name>
<protein>
    <submittedName>
        <fullName evidence="2">Uncharacterized protein</fullName>
    </submittedName>
</protein>
<evidence type="ECO:0000313" key="3">
    <source>
        <dbReference type="Proteomes" id="UP000037784"/>
    </source>
</evidence>
<accession>A0A0M8K8R7</accession>
<dbReference type="Proteomes" id="UP000037784">
    <property type="component" value="Unassembled WGS sequence"/>
</dbReference>
<keyword evidence="3" id="KW-1185">Reference proteome</keyword>
<dbReference type="EMBL" id="BBZA01000108">
    <property type="protein sequence ID" value="GAP63062.1"/>
    <property type="molecule type" value="Genomic_DNA"/>
</dbReference>
<sequence>MSLERLLDPWYASLIVTLTLMALLGVYALFDRFVQWLKS</sequence>
<gene>
    <name evidence="2" type="ORF">ARMA_1485</name>
</gene>
<keyword evidence="1" id="KW-0812">Transmembrane</keyword>
<keyword evidence="1" id="KW-1133">Transmembrane helix</keyword>
<comment type="caution">
    <text evidence="2">The sequence shown here is derived from an EMBL/GenBank/DDBJ whole genome shotgun (WGS) entry which is preliminary data.</text>
</comment>
<organism evidence="2 3">
    <name type="scientific">Ardenticatena maritima</name>
    <dbReference type="NCBI Taxonomy" id="872965"/>
    <lineage>
        <taxon>Bacteria</taxon>
        <taxon>Bacillati</taxon>
        <taxon>Chloroflexota</taxon>
        <taxon>Ardenticatenia</taxon>
        <taxon>Ardenticatenales</taxon>
        <taxon>Ardenticatenaceae</taxon>
        <taxon>Ardenticatena</taxon>
    </lineage>
</organism>